<organism evidence="2 3">
    <name type="scientific">Saccharopolyspora oryzae</name>
    <dbReference type="NCBI Taxonomy" id="2997343"/>
    <lineage>
        <taxon>Bacteria</taxon>
        <taxon>Bacillati</taxon>
        <taxon>Actinomycetota</taxon>
        <taxon>Actinomycetes</taxon>
        <taxon>Pseudonocardiales</taxon>
        <taxon>Pseudonocardiaceae</taxon>
        <taxon>Saccharopolyspora</taxon>
    </lineage>
</organism>
<dbReference type="PANTHER" id="PTHR48207">
    <property type="entry name" value="SUCCINATE--HYDROXYMETHYLGLUTARATE COA-TRANSFERASE"/>
    <property type="match status" value="1"/>
</dbReference>
<dbReference type="InterPro" id="IPR044855">
    <property type="entry name" value="CoA-Trfase_III_dom3_sf"/>
</dbReference>
<keyword evidence="3" id="KW-1185">Reference proteome</keyword>
<proteinExistence type="predicted"/>
<dbReference type="Gene3D" id="3.30.1540.10">
    <property type="entry name" value="formyl-coa transferase, domain 3"/>
    <property type="match status" value="1"/>
</dbReference>
<dbReference type="RefSeq" id="WP_270952693.1">
    <property type="nucleotide sequence ID" value="NZ_JAQGLA010000072.1"/>
</dbReference>
<dbReference type="PANTHER" id="PTHR48207:SF3">
    <property type="entry name" value="SUCCINATE--HYDROXYMETHYLGLUTARATE COA-TRANSFERASE"/>
    <property type="match status" value="1"/>
</dbReference>
<dbReference type="Pfam" id="PF02515">
    <property type="entry name" value="CoA_transf_3"/>
    <property type="match status" value="1"/>
</dbReference>
<evidence type="ECO:0000313" key="3">
    <source>
        <dbReference type="Proteomes" id="UP001210380"/>
    </source>
</evidence>
<dbReference type="Proteomes" id="UP001210380">
    <property type="component" value="Unassembled WGS sequence"/>
</dbReference>
<evidence type="ECO:0000313" key="2">
    <source>
        <dbReference type="EMBL" id="MDA3629649.1"/>
    </source>
</evidence>
<dbReference type="InterPro" id="IPR023606">
    <property type="entry name" value="CoA-Trfase_III_dom_1_sf"/>
</dbReference>
<protein>
    <submittedName>
        <fullName evidence="2">CoA transferase</fullName>
    </submittedName>
</protein>
<dbReference type="InterPro" id="IPR003673">
    <property type="entry name" value="CoA-Trfase_fam_III"/>
</dbReference>
<name>A0ABT4V8C1_9PSEU</name>
<dbReference type="Gene3D" id="3.40.50.10540">
    <property type="entry name" value="Crotonobetainyl-coa:carnitine coa-transferase, domain 1"/>
    <property type="match status" value="1"/>
</dbReference>
<evidence type="ECO:0000256" key="1">
    <source>
        <dbReference type="ARBA" id="ARBA00022679"/>
    </source>
</evidence>
<keyword evidence="1 2" id="KW-0808">Transferase</keyword>
<accession>A0ABT4V8C1</accession>
<dbReference type="EMBL" id="JAQGLA010000072">
    <property type="protein sequence ID" value="MDA3629649.1"/>
    <property type="molecule type" value="Genomic_DNA"/>
</dbReference>
<reference evidence="2 3" key="1">
    <citation type="submission" date="2022-11" db="EMBL/GenBank/DDBJ databases">
        <title>Draft genome sequence of Saccharopolyspora sp. WRP15-2 isolated from rhizosphere soils of wild rice in Thailand.</title>
        <authorList>
            <person name="Duangmal K."/>
            <person name="Kammanee S."/>
            <person name="Muangham S."/>
        </authorList>
    </citation>
    <scope>NUCLEOTIDE SEQUENCE [LARGE SCALE GENOMIC DNA]</scope>
    <source>
        <strain evidence="2 3">WRP15-2</strain>
    </source>
</reference>
<dbReference type="GO" id="GO:0016740">
    <property type="term" value="F:transferase activity"/>
    <property type="evidence" value="ECO:0007669"/>
    <property type="project" value="UniProtKB-KW"/>
</dbReference>
<dbReference type="InterPro" id="IPR050483">
    <property type="entry name" value="CoA-transferase_III_domain"/>
</dbReference>
<dbReference type="SUPFAM" id="SSF89796">
    <property type="entry name" value="CoA-transferase family III (CaiB/BaiF)"/>
    <property type="match status" value="1"/>
</dbReference>
<gene>
    <name evidence="2" type="ORF">OU415_29765</name>
</gene>
<comment type="caution">
    <text evidence="2">The sequence shown here is derived from an EMBL/GenBank/DDBJ whole genome shotgun (WGS) entry which is preliminary data.</text>
</comment>
<sequence length="402" mass="43282">MPGDRSPLEGIRVLDLATVLAAPVTATMLGDFGAEVVKVEEPGRGDFTRDGPGSSTPGRRSLQWIQEGRNKKSVTVDLRTARGQELVRELVPHFDVVVMNFRPPTLEEWGLTPERLQEINPRAVLVLVTGYGMSGPHRDRGAFDRIASAFSGLTYVSGEPDGQPTRTGYAVIDYMAAYLAAFATVTALYDRDRNGGTGQIVDLGLYEAGFRASENALLSYAALGKVRERQGNRNLQIVPASDFDTADGRRISVHAGTDALFGKLAAVMGVAELAADPRYATRESRVENQDELYPVIAAWVGRLSADEAVRVLNDAGVPAAPIMSIADIAADPHYRERGTITSLVDDDWGELPMVAPLPRLSGTPGRIRSLGPRLGEHTDSTLTDLLGLDQHAVDALRADGVI</sequence>